<dbReference type="SUPFAM" id="SSF51556">
    <property type="entry name" value="Metallo-dependent hydrolases"/>
    <property type="match status" value="1"/>
</dbReference>
<organism evidence="2 3">
    <name type="scientific">Amycolatopsis thermalba</name>
    <dbReference type="NCBI Taxonomy" id="944492"/>
    <lineage>
        <taxon>Bacteria</taxon>
        <taxon>Bacillati</taxon>
        <taxon>Actinomycetota</taxon>
        <taxon>Actinomycetes</taxon>
        <taxon>Pseudonocardiales</taxon>
        <taxon>Pseudonocardiaceae</taxon>
        <taxon>Amycolatopsis</taxon>
    </lineage>
</organism>
<protein>
    <submittedName>
        <fullName evidence="2">Amidohydrolase</fullName>
    </submittedName>
</protein>
<dbReference type="CDD" id="cd01300">
    <property type="entry name" value="YtcJ_like"/>
    <property type="match status" value="1"/>
</dbReference>
<sequence>MSTTVFRNGAVFCADAARSVASAVAVRDGVIVAVGGDAEVASIRAGDVVDLHGRLLLPGFVDAHVHPVMGGLERLRCDLSGLATADEYLAAIGGYAAAHPDRAWILGGGWSMSAFPRGCPTAAVLDRTVPDRPVFLPNRDHHSAWVNTPALELAGISADTPDPADGRIERDEHGLPTGTLHEGAMALVERLVPAPAQADFDAGLREAQRHLHSLGVVGWQDALVEVDGPGASVHAAYLRAQREGTLTARVTGALWWDRACPPDGVADQVAALVKLREETARLGGRYDVGTVKVMLDGVAETFTAAMLEPYLDRCGHPTGNRGLSFLDAELAKAVTIALDAAGFQVHFHALGDRAVRDALDAIAAARAANGSSGRRHQLAHLQVVHPDDVPRFRRLGATANLQALWATHEPQMDELTIPFLGDERAARQYPFGDLFRGGATLAMGSDWPVSSPDPLAAVHVAVNRVGYDAPAGTPPLGAHQALPLPVALAAYTAGSAWVSRVDTGTIAVGRPADLVVLDRDPFDGPVGEIGAARVARTYIDGRLVHDER</sequence>
<dbReference type="InterPro" id="IPR033932">
    <property type="entry name" value="YtcJ-like"/>
</dbReference>
<dbReference type="Gene3D" id="3.10.310.70">
    <property type="match status" value="1"/>
</dbReference>
<name>A0ABY4NUE8_9PSEU</name>
<dbReference type="Proteomes" id="UP000830158">
    <property type="component" value="Chromosome"/>
</dbReference>
<feature type="domain" description="Amidohydrolase 3" evidence="1">
    <location>
        <begin position="47"/>
        <end position="545"/>
    </location>
</feature>
<evidence type="ECO:0000313" key="2">
    <source>
        <dbReference type="EMBL" id="UQS23684.1"/>
    </source>
</evidence>
<dbReference type="RefSeq" id="WP_094004931.1">
    <property type="nucleotide sequence ID" value="NZ_CP091196.1"/>
</dbReference>
<dbReference type="InterPro" id="IPR032466">
    <property type="entry name" value="Metal_Hydrolase"/>
</dbReference>
<dbReference type="PANTHER" id="PTHR22642">
    <property type="entry name" value="IMIDAZOLONEPROPIONASE"/>
    <property type="match status" value="1"/>
</dbReference>
<evidence type="ECO:0000313" key="3">
    <source>
        <dbReference type="Proteomes" id="UP000830158"/>
    </source>
</evidence>
<accession>A0ABY4NUE8</accession>
<dbReference type="SUPFAM" id="SSF51338">
    <property type="entry name" value="Composite domain of metallo-dependent hydrolases"/>
    <property type="match status" value="1"/>
</dbReference>
<dbReference type="PANTHER" id="PTHR22642:SF2">
    <property type="entry name" value="PROTEIN LONG AFTER FAR-RED 3"/>
    <property type="match status" value="1"/>
</dbReference>
<keyword evidence="3" id="KW-1185">Reference proteome</keyword>
<proteinExistence type="predicted"/>
<dbReference type="Gene3D" id="3.20.20.140">
    <property type="entry name" value="Metal-dependent hydrolases"/>
    <property type="match status" value="1"/>
</dbReference>
<dbReference type="Gene3D" id="2.30.40.10">
    <property type="entry name" value="Urease, subunit C, domain 1"/>
    <property type="match status" value="1"/>
</dbReference>
<dbReference type="InterPro" id="IPR011059">
    <property type="entry name" value="Metal-dep_hydrolase_composite"/>
</dbReference>
<dbReference type="InterPro" id="IPR013108">
    <property type="entry name" value="Amidohydro_3"/>
</dbReference>
<dbReference type="Pfam" id="PF07969">
    <property type="entry name" value="Amidohydro_3"/>
    <property type="match status" value="1"/>
</dbReference>
<evidence type="ECO:0000259" key="1">
    <source>
        <dbReference type="Pfam" id="PF07969"/>
    </source>
</evidence>
<gene>
    <name evidence="2" type="ORF">L1857_13030</name>
</gene>
<reference evidence="2" key="1">
    <citation type="submission" date="2022-01" db="EMBL/GenBank/DDBJ databases">
        <title>PSI-footprinting approach for the identification of protein synthesis inhibitor producers.</title>
        <authorList>
            <person name="Handel F."/>
            <person name="Kulik A."/>
            <person name="Wex K.W."/>
            <person name="Berscheid A."/>
            <person name="Saur J.S."/>
            <person name="Winkler A."/>
            <person name="Wibberg D."/>
            <person name="Kalinowski J."/>
            <person name="Broetz-Oesterhelt H."/>
            <person name="Mast Y."/>
        </authorList>
    </citation>
    <scope>NUCLEOTIDE SEQUENCE</scope>
    <source>
        <strain evidence="2">KNN 49.3e</strain>
    </source>
</reference>
<dbReference type="EMBL" id="CP091196">
    <property type="protein sequence ID" value="UQS23684.1"/>
    <property type="molecule type" value="Genomic_DNA"/>
</dbReference>